<evidence type="ECO:0000313" key="2">
    <source>
        <dbReference type="EMBL" id="MFD2114872.1"/>
    </source>
</evidence>
<keyword evidence="3" id="KW-1185">Reference proteome</keyword>
<feature type="domain" description="VOC" evidence="1">
    <location>
        <begin position="10"/>
        <end position="127"/>
    </location>
</feature>
<evidence type="ECO:0000313" key="3">
    <source>
        <dbReference type="Proteomes" id="UP001597362"/>
    </source>
</evidence>
<dbReference type="Pfam" id="PF00903">
    <property type="entry name" value="Glyoxalase"/>
    <property type="match status" value="2"/>
</dbReference>
<dbReference type="InterPro" id="IPR037523">
    <property type="entry name" value="VOC_core"/>
</dbReference>
<feature type="domain" description="VOC" evidence="1">
    <location>
        <begin position="170"/>
        <end position="288"/>
    </location>
</feature>
<dbReference type="SUPFAM" id="SSF54593">
    <property type="entry name" value="Glyoxalase/Bleomycin resistance protein/Dihydroxybiphenyl dioxygenase"/>
    <property type="match status" value="2"/>
</dbReference>
<dbReference type="InterPro" id="IPR029068">
    <property type="entry name" value="Glyas_Bleomycin-R_OHBP_Dase"/>
</dbReference>
<name>A0ABW4YGZ3_9BACL</name>
<protein>
    <submittedName>
        <fullName evidence="2">VOC family protein</fullName>
    </submittedName>
</protein>
<organism evidence="2 3">
    <name type="scientific">Paenibacillus yanchengensis</name>
    <dbReference type="NCBI Taxonomy" id="2035833"/>
    <lineage>
        <taxon>Bacteria</taxon>
        <taxon>Bacillati</taxon>
        <taxon>Bacillota</taxon>
        <taxon>Bacilli</taxon>
        <taxon>Bacillales</taxon>
        <taxon>Paenibacillaceae</taxon>
        <taxon>Paenibacillus</taxon>
    </lineage>
</organism>
<dbReference type="InterPro" id="IPR004360">
    <property type="entry name" value="Glyas_Fos-R_dOase_dom"/>
</dbReference>
<sequence length="288" mass="31933">MTAVLHPNIRLGEVKLKVSDLERSITFYEEVIGLKLLRREGELAYLTVDGQNALVILQQVADAIIVPERSMSGLYHFAILLPTREALAVTLQHLVNKGISVGQADHIVSEALYLADPDGNGIEIYRDRPREEWEYDTQGNVNMVTIPIDWKGLLQLAQGKEWTGMPAQTVIGHVHFHASNITESGRFYTEVIGFTVEADFLNRMGALFLAAGGYHHHLGLNIWAGRNAPITPPNGTGIAYFSIIVPDEAELEKIAARLEADGAHLEREAQSIFTYDPNRIGILIYVAK</sequence>
<dbReference type="PROSITE" id="PS51819">
    <property type="entry name" value="VOC"/>
    <property type="match status" value="2"/>
</dbReference>
<accession>A0ABW4YGZ3</accession>
<dbReference type="CDD" id="cd16359">
    <property type="entry name" value="VOC_BsCatE_like_C"/>
    <property type="match status" value="1"/>
</dbReference>
<dbReference type="PANTHER" id="PTHR43279">
    <property type="entry name" value="CATECHOL-2,3-DIOXYGENASE"/>
    <property type="match status" value="1"/>
</dbReference>
<evidence type="ECO:0000259" key="1">
    <source>
        <dbReference type="PROSITE" id="PS51819"/>
    </source>
</evidence>
<dbReference type="PANTHER" id="PTHR43279:SF1">
    <property type="entry name" value="CATECHOL-2,3-DIOXYGENASE"/>
    <property type="match status" value="1"/>
</dbReference>
<dbReference type="EMBL" id="JBHUHO010000010">
    <property type="protein sequence ID" value="MFD2114872.1"/>
    <property type="molecule type" value="Genomic_DNA"/>
</dbReference>
<dbReference type="CDD" id="cd07255">
    <property type="entry name" value="VOC_BsCatE_like_N"/>
    <property type="match status" value="1"/>
</dbReference>
<reference evidence="3" key="1">
    <citation type="journal article" date="2019" name="Int. J. Syst. Evol. Microbiol.">
        <title>The Global Catalogue of Microorganisms (GCM) 10K type strain sequencing project: providing services to taxonomists for standard genome sequencing and annotation.</title>
        <authorList>
            <consortium name="The Broad Institute Genomics Platform"/>
            <consortium name="The Broad Institute Genome Sequencing Center for Infectious Disease"/>
            <person name="Wu L."/>
            <person name="Ma J."/>
        </authorList>
    </citation>
    <scope>NUCLEOTIDE SEQUENCE [LARGE SCALE GENOMIC DNA]</scope>
    <source>
        <strain evidence="3">GH52</strain>
    </source>
</reference>
<proteinExistence type="predicted"/>
<comment type="caution">
    <text evidence="2">The sequence shown here is derived from an EMBL/GenBank/DDBJ whole genome shotgun (WGS) entry which is preliminary data.</text>
</comment>
<dbReference type="RefSeq" id="WP_377769896.1">
    <property type="nucleotide sequence ID" value="NZ_JBHUHO010000010.1"/>
</dbReference>
<gene>
    <name evidence="2" type="ORF">ACFSJH_03840</name>
</gene>
<dbReference type="Gene3D" id="3.10.180.10">
    <property type="entry name" value="2,3-Dihydroxybiphenyl 1,2-Dioxygenase, domain 1"/>
    <property type="match status" value="2"/>
</dbReference>
<dbReference type="Proteomes" id="UP001597362">
    <property type="component" value="Unassembled WGS sequence"/>
</dbReference>